<evidence type="ECO:0000256" key="1">
    <source>
        <dbReference type="SAM" id="MobiDB-lite"/>
    </source>
</evidence>
<keyword evidence="3" id="KW-1185">Reference proteome</keyword>
<proteinExistence type="predicted"/>
<gene>
    <name evidence="2" type="ORF">EHV23_11650</name>
</gene>
<name>A0A426FMY3_9BURK</name>
<evidence type="ECO:0000313" key="2">
    <source>
        <dbReference type="EMBL" id="RRN44030.1"/>
    </source>
</evidence>
<comment type="caution">
    <text evidence="2">The sequence shown here is derived from an EMBL/GenBank/DDBJ whole genome shotgun (WGS) entry which is preliminary data.</text>
</comment>
<sequence>MRDGRNRAAQGTGHRAQGTGHRAQGTRAQGHKGTRAQGSRTQQRTEQQDRQGIGLAGDGDRYTAH</sequence>
<evidence type="ECO:0000313" key="3">
    <source>
        <dbReference type="Proteomes" id="UP000270261"/>
    </source>
</evidence>
<protein>
    <submittedName>
        <fullName evidence="2">Uncharacterized protein</fullName>
    </submittedName>
</protein>
<dbReference type="EMBL" id="RRUE01000002">
    <property type="protein sequence ID" value="RRN44030.1"/>
    <property type="molecule type" value="Genomic_DNA"/>
</dbReference>
<dbReference type="AlphaFoldDB" id="A0A426FMY3"/>
<accession>A0A426FMY3</accession>
<reference evidence="2 3" key="1">
    <citation type="submission" date="2018-11" db="EMBL/GenBank/DDBJ databases">
        <title>Genome sequencing of Lautropia sp. KCOM 2505 (= ChDC F240).</title>
        <authorList>
            <person name="Kook J.-K."/>
            <person name="Park S.-N."/>
            <person name="Lim Y.K."/>
        </authorList>
    </citation>
    <scope>NUCLEOTIDE SEQUENCE [LARGE SCALE GENOMIC DNA]</scope>
    <source>
        <strain evidence="2 3">KCOM 2505</strain>
    </source>
</reference>
<organism evidence="2 3">
    <name type="scientific">Lautropia dentalis</name>
    <dbReference type="NCBI Taxonomy" id="2490857"/>
    <lineage>
        <taxon>Bacteria</taxon>
        <taxon>Pseudomonadati</taxon>
        <taxon>Pseudomonadota</taxon>
        <taxon>Betaproteobacteria</taxon>
        <taxon>Burkholderiales</taxon>
        <taxon>Burkholderiaceae</taxon>
        <taxon>Lautropia</taxon>
    </lineage>
</organism>
<feature type="region of interest" description="Disordered" evidence="1">
    <location>
        <begin position="1"/>
        <end position="65"/>
    </location>
</feature>
<dbReference type="Proteomes" id="UP000270261">
    <property type="component" value="Unassembled WGS sequence"/>
</dbReference>